<dbReference type="EMBL" id="MSCL01000001">
    <property type="protein sequence ID" value="PQJ74324.1"/>
    <property type="molecule type" value="Genomic_DNA"/>
</dbReference>
<feature type="transmembrane region" description="Helical" evidence="1">
    <location>
        <begin position="24"/>
        <end position="47"/>
    </location>
</feature>
<organism evidence="3 4">
    <name type="scientific">Polaribacter gangjinensis</name>
    <dbReference type="NCBI Taxonomy" id="574710"/>
    <lineage>
        <taxon>Bacteria</taxon>
        <taxon>Pseudomonadati</taxon>
        <taxon>Bacteroidota</taxon>
        <taxon>Flavobacteriia</taxon>
        <taxon>Flavobacteriales</taxon>
        <taxon>Flavobacteriaceae</taxon>
    </lineage>
</organism>
<dbReference type="Proteomes" id="UP000237608">
    <property type="component" value="Unassembled WGS sequence"/>
</dbReference>
<proteinExistence type="predicted"/>
<feature type="domain" description="2TM" evidence="2">
    <location>
        <begin position="13"/>
        <end position="102"/>
    </location>
</feature>
<dbReference type="InterPro" id="IPR025698">
    <property type="entry name" value="2TM_dom"/>
</dbReference>
<keyword evidence="1" id="KW-1133">Transmembrane helix</keyword>
<sequence>MEQQFLKEQSYNRAKKRVKDIKGFYVHLVVFISVNIFISGIIIFGLMRSGESFTEALSNFGVYSTPLFWGIGLFFHWFGVFGTKFLGFGKDWEERKIKEFLEKENNQYKNLK</sequence>
<keyword evidence="4" id="KW-1185">Reference proteome</keyword>
<dbReference type="AlphaFoldDB" id="A0A2S7W9K5"/>
<reference evidence="3 4" key="1">
    <citation type="submission" date="2016-12" db="EMBL/GenBank/DDBJ databases">
        <title>Trade-off between light-utilization and light-protection in marine flavobacteria.</title>
        <authorList>
            <person name="Kumagai Y."/>
            <person name="Yoshizawa S."/>
            <person name="Kogure K."/>
            <person name="Iwasaki W."/>
        </authorList>
    </citation>
    <scope>NUCLEOTIDE SEQUENCE [LARGE SCALE GENOMIC DNA]</scope>
    <source>
        <strain evidence="3 4">KCTC 22729</strain>
    </source>
</reference>
<comment type="caution">
    <text evidence="3">The sequence shown here is derived from an EMBL/GenBank/DDBJ whole genome shotgun (WGS) entry which is preliminary data.</text>
</comment>
<feature type="transmembrane region" description="Helical" evidence="1">
    <location>
        <begin position="67"/>
        <end position="88"/>
    </location>
</feature>
<dbReference type="RefSeq" id="WP_105045470.1">
    <property type="nucleotide sequence ID" value="NZ_CP150662.1"/>
</dbReference>
<evidence type="ECO:0000313" key="4">
    <source>
        <dbReference type="Proteomes" id="UP000237608"/>
    </source>
</evidence>
<keyword evidence="1" id="KW-0472">Membrane</keyword>
<evidence type="ECO:0000256" key="1">
    <source>
        <dbReference type="SAM" id="Phobius"/>
    </source>
</evidence>
<protein>
    <recommendedName>
        <fullName evidence="2">2TM domain-containing protein</fullName>
    </recommendedName>
</protein>
<dbReference type="Pfam" id="PF13239">
    <property type="entry name" value="2TM"/>
    <property type="match status" value="1"/>
</dbReference>
<keyword evidence="1" id="KW-0812">Transmembrane</keyword>
<accession>A0A2S7W9K5</accession>
<evidence type="ECO:0000259" key="2">
    <source>
        <dbReference type="Pfam" id="PF13239"/>
    </source>
</evidence>
<evidence type="ECO:0000313" key="3">
    <source>
        <dbReference type="EMBL" id="PQJ74324.1"/>
    </source>
</evidence>
<name>A0A2S7W9K5_9FLAO</name>
<gene>
    <name evidence="3" type="ORF">BTO13_03120</name>
</gene>
<dbReference type="OrthoDB" id="8965954at2"/>